<keyword evidence="5" id="KW-1185">Reference proteome</keyword>
<evidence type="ECO:0000256" key="2">
    <source>
        <dbReference type="SAM" id="MobiDB-lite"/>
    </source>
</evidence>
<dbReference type="Gene3D" id="3.50.50.60">
    <property type="entry name" value="FAD/NAD(P)-binding domain"/>
    <property type="match status" value="4"/>
</dbReference>
<reference evidence="5" key="1">
    <citation type="submission" date="2018-02" db="EMBL/GenBank/DDBJ databases">
        <title>Genome sequence of Desulfocucumis palustris strain NAW-5.</title>
        <authorList>
            <person name="Watanabe M."/>
            <person name="Kojima H."/>
            <person name="Fukui M."/>
        </authorList>
    </citation>
    <scope>NUCLEOTIDE SEQUENCE [LARGE SCALE GENOMIC DNA]</scope>
    <source>
        <strain evidence="5">NAW-5</strain>
    </source>
</reference>
<dbReference type="InterPro" id="IPR023753">
    <property type="entry name" value="FAD/NAD-binding_dom"/>
</dbReference>
<organism evidence="4 5">
    <name type="scientific">Desulfocucumis palustris</name>
    <dbReference type="NCBI Taxonomy" id="1898651"/>
    <lineage>
        <taxon>Bacteria</taxon>
        <taxon>Bacillati</taxon>
        <taxon>Bacillota</taxon>
        <taxon>Clostridia</taxon>
        <taxon>Eubacteriales</taxon>
        <taxon>Desulfocucumaceae</taxon>
        <taxon>Desulfocucumis</taxon>
    </lineage>
</organism>
<evidence type="ECO:0000259" key="3">
    <source>
        <dbReference type="Pfam" id="PF07992"/>
    </source>
</evidence>
<dbReference type="PRINTS" id="PR00368">
    <property type="entry name" value="FADPNR"/>
</dbReference>
<gene>
    <name evidence="4" type="ORF">DCCM_0770</name>
</gene>
<dbReference type="PRINTS" id="PR00469">
    <property type="entry name" value="PNDRDTASEII"/>
</dbReference>
<name>A0A2L2X9G1_9FIRM</name>
<evidence type="ECO:0000313" key="5">
    <source>
        <dbReference type="Proteomes" id="UP000239549"/>
    </source>
</evidence>
<evidence type="ECO:0000313" key="4">
    <source>
        <dbReference type="EMBL" id="GBF32574.1"/>
    </source>
</evidence>
<dbReference type="GO" id="GO:0016491">
    <property type="term" value="F:oxidoreductase activity"/>
    <property type="evidence" value="ECO:0007669"/>
    <property type="project" value="UniProtKB-KW"/>
</dbReference>
<dbReference type="EMBL" id="BFAV01000042">
    <property type="protein sequence ID" value="GBF32574.1"/>
    <property type="molecule type" value="Genomic_DNA"/>
</dbReference>
<dbReference type="Pfam" id="PF07992">
    <property type="entry name" value="Pyr_redox_2"/>
    <property type="match status" value="1"/>
</dbReference>
<sequence>MKTDVAIVGAGPAGLSAAVFLAQKGLGVTVLDEYFIPGGRLLGQLFENPQKPPGERLWIGRDIAGKLKEEACGSGVKILTGTSVWNIAPGRRLYLSGAVSGEMEAGALLLATGAAERAVPVPGWTLPGVMSVGAAQVFTNLHRVRPGKRVAVVGIDPLAISVAGELKKAGVEVVGIYLPPPGVLTGRLGMPPEVIGSLSRSADMSPGALLKAAAGIFGGRYRDLGARLCGLSTMKIWGIPLHLRRAVVRIEGEDSVERIVTAGVSHCGRQQEECSAIDVDAVCISGGLYPLAELASLAGCPLVDVPQLGGRVPLHGPAMETPRAGVFVAGNITGIEGAPVAMAQGTLAGAGIWSYLAKAGKAGEKELELAASRLERAREEAPIKFFQEAPEGRKKISLLWAGRKQNPEGGVPDGPQSYSVPL</sequence>
<proteinExistence type="predicted"/>
<dbReference type="RefSeq" id="WP_104371077.1">
    <property type="nucleotide sequence ID" value="NZ_BFAV01000042.1"/>
</dbReference>
<dbReference type="PANTHER" id="PTHR42949:SF3">
    <property type="entry name" value="ANAEROBIC GLYCEROL-3-PHOSPHATE DEHYDROGENASE SUBUNIT B"/>
    <property type="match status" value="1"/>
</dbReference>
<accession>A0A2L2X9G1</accession>
<keyword evidence="1" id="KW-0560">Oxidoreductase</keyword>
<dbReference type="OrthoDB" id="9776839at2"/>
<feature type="region of interest" description="Disordered" evidence="2">
    <location>
        <begin position="400"/>
        <end position="422"/>
    </location>
</feature>
<dbReference type="InterPro" id="IPR051691">
    <property type="entry name" value="Metab_Enz_Cyan_OpOx_G3PDH"/>
</dbReference>
<comment type="caution">
    <text evidence="4">The sequence shown here is derived from an EMBL/GenBank/DDBJ whole genome shotgun (WGS) entry which is preliminary data.</text>
</comment>
<dbReference type="AlphaFoldDB" id="A0A2L2X9G1"/>
<dbReference type="PANTHER" id="PTHR42949">
    <property type="entry name" value="ANAEROBIC GLYCEROL-3-PHOSPHATE DEHYDROGENASE SUBUNIT B"/>
    <property type="match status" value="1"/>
</dbReference>
<feature type="domain" description="FAD/NAD(P)-binding" evidence="3">
    <location>
        <begin position="4"/>
        <end position="345"/>
    </location>
</feature>
<dbReference type="InterPro" id="IPR036188">
    <property type="entry name" value="FAD/NAD-bd_sf"/>
</dbReference>
<dbReference type="SUPFAM" id="SSF51905">
    <property type="entry name" value="FAD/NAD(P)-binding domain"/>
    <property type="match status" value="1"/>
</dbReference>
<dbReference type="Proteomes" id="UP000239549">
    <property type="component" value="Unassembled WGS sequence"/>
</dbReference>
<evidence type="ECO:0000256" key="1">
    <source>
        <dbReference type="ARBA" id="ARBA00023002"/>
    </source>
</evidence>
<protein>
    <submittedName>
        <fullName evidence="4">Sarcosine oxidase alpha subunit</fullName>
    </submittedName>
</protein>